<protein>
    <recommendedName>
        <fullName evidence="3">FAR1 domain-containing protein</fullName>
    </recommendedName>
</protein>
<sequence>MILNQIEIVFYRSGTSNSNKTSSKTVTSRKLDCPFSLYSIKYAKSTTWTLKVKNPEHSHDATENIMEHPSFRKSNEKKNPKLLKCLNPCSSQGKFRPNHAARGSMTGL</sequence>
<organism evidence="1 2">
    <name type="scientific">Austropuccinia psidii MF-1</name>
    <dbReference type="NCBI Taxonomy" id="1389203"/>
    <lineage>
        <taxon>Eukaryota</taxon>
        <taxon>Fungi</taxon>
        <taxon>Dikarya</taxon>
        <taxon>Basidiomycota</taxon>
        <taxon>Pucciniomycotina</taxon>
        <taxon>Pucciniomycetes</taxon>
        <taxon>Pucciniales</taxon>
        <taxon>Sphaerophragmiaceae</taxon>
        <taxon>Austropuccinia</taxon>
    </lineage>
</organism>
<dbReference type="InterPro" id="IPR014842">
    <property type="entry name" value="AFT"/>
</dbReference>
<dbReference type="GO" id="GO:0000981">
    <property type="term" value="F:DNA-binding transcription factor activity, RNA polymerase II-specific"/>
    <property type="evidence" value="ECO:0007669"/>
    <property type="project" value="InterPro"/>
</dbReference>
<gene>
    <name evidence="1" type="ORF">O181_010091</name>
</gene>
<evidence type="ECO:0000313" key="1">
    <source>
        <dbReference type="EMBL" id="MBW0470376.1"/>
    </source>
</evidence>
<reference evidence="1" key="1">
    <citation type="submission" date="2021-03" db="EMBL/GenBank/DDBJ databases">
        <title>Draft genome sequence of rust myrtle Austropuccinia psidii MF-1, a brazilian biotype.</title>
        <authorList>
            <person name="Quecine M.C."/>
            <person name="Pachon D.M.R."/>
            <person name="Bonatelli M.L."/>
            <person name="Correr F.H."/>
            <person name="Franceschini L.M."/>
            <person name="Leite T.F."/>
            <person name="Margarido G.R.A."/>
            <person name="Almeida C.A."/>
            <person name="Ferrarezi J.A."/>
            <person name="Labate C.A."/>
        </authorList>
    </citation>
    <scope>NUCLEOTIDE SEQUENCE</scope>
    <source>
        <strain evidence="1">MF-1</strain>
    </source>
</reference>
<dbReference type="GO" id="GO:0010106">
    <property type="term" value="P:cellular response to iron ion starvation"/>
    <property type="evidence" value="ECO:0007669"/>
    <property type="project" value="InterPro"/>
</dbReference>
<name>A0A9Q3BT36_9BASI</name>
<dbReference type="EMBL" id="AVOT02002443">
    <property type="protein sequence ID" value="MBW0470376.1"/>
    <property type="molecule type" value="Genomic_DNA"/>
</dbReference>
<dbReference type="GO" id="GO:0045944">
    <property type="term" value="P:positive regulation of transcription by RNA polymerase II"/>
    <property type="evidence" value="ECO:0007669"/>
    <property type="project" value="InterPro"/>
</dbReference>
<comment type="caution">
    <text evidence="1">The sequence shown here is derived from an EMBL/GenBank/DDBJ whole genome shotgun (WGS) entry which is preliminary data.</text>
</comment>
<dbReference type="Proteomes" id="UP000765509">
    <property type="component" value="Unassembled WGS sequence"/>
</dbReference>
<dbReference type="Pfam" id="PF08731">
    <property type="entry name" value="AFT"/>
    <property type="match status" value="1"/>
</dbReference>
<evidence type="ECO:0008006" key="3">
    <source>
        <dbReference type="Google" id="ProtNLM"/>
    </source>
</evidence>
<dbReference type="AlphaFoldDB" id="A0A9Q3BT36"/>
<dbReference type="OrthoDB" id="4900101at2759"/>
<evidence type="ECO:0000313" key="2">
    <source>
        <dbReference type="Proteomes" id="UP000765509"/>
    </source>
</evidence>
<keyword evidence="2" id="KW-1185">Reference proteome</keyword>
<accession>A0A9Q3BT36</accession>
<proteinExistence type="predicted"/>